<organism evidence="3">
    <name type="scientific">Zea mays</name>
    <name type="common">Maize</name>
    <dbReference type="NCBI Taxonomy" id="4577"/>
    <lineage>
        <taxon>Eukaryota</taxon>
        <taxon>Viridiplantae</taxon>
        <taxon>Streptophyta</taxon>
        <taxon>Embryophyta</taxon>
        <taxon>Tracheophyta</taxon>
        <taxon>Spermatophyta</taxon>
        <taxon>Magnoliopsida</taxon>
        <taxon>Liliopsida</taxon>
        <taxon>Poales</taxon>
        <taxon>Poaceae</taxon>
        <taxon>PACMAD clade</taxon>
        <taxon>Panicoideae</taxon>
        <taxon>Andropogonodae</taxon>
        <taxon>Andropogoneae</taxon>
        <taxon>Tripsacinae</taxon>
        <taxon>Zea</taxon>
    </lineage>
</organism>
<evidence type="ECO:0000313" key="3">
    <source>
        <dbReference type="EMBL" id="PWZ33759.1"/>
    </source>
</evidence>
<dbReference type="InterPro" id="IPR001789">
    <property type="entry name" value="Sig_transdc_resp-reg_receiver"/>
</dbReference>
<evidence type="ECO:0000256" key="2">
    <source>
        <dbReference type="SAM" id="MobiDB-lite"/>
    </source>
</evidence>
<dbReference type="InterPro" id="IPR045279">
    <property type="entry name" value="ARR-like"/>
</dbReference>
<proteinExistence type="predicted"/>
<dbReference type="GO" id="GO:0000160">
    <property type="term" value="P:phosphorelay signal transduction system"/>
    <property type="evidence" value="ECO:0007669"/>
    <property type="project" value="UniProtKB-KW"/>
</dbReference>
<dbReference type="EMBL" id="NCVQ01000004">
    <property type="protein sequence ID" value="PWZ33759.1"/>
    <property type="molecule type" value="Genomic_DNA"/>
</dbReference>
<feature type="compositionally biased region" description="Polar residues" evidence="2">
    <location>
        <begin position="209"/>
        <end position="227"/>
    </location>
</feature>
<feature type="region of interest" description="Disordered" evidence="2">
    <location>
        <begin position="133"/>
        <end position="227"/>
    </location>
</feature>
<reference evidence="3" key="1">
    <citation type="journal article" date="2018" name="Nat. Genet.">
        <title>Extensive intraspecific gene order and gene structural variations between Mo17 and other maize genomes.</title>
        <authorList>
            <person name="Sun S."/>
            <person name="Zhou Y."/>
            <person name="Chen J."/>
            <person name="Shi J."/>
            <person name="Zhao H."/>
            <person name="Zhao H."/>
            <person name="Song W."/>
            <person name="Zhang M."/>
            <person name="Cui Y."/>
            <person name="Dong X."/>
            <person name="Liu H."/>
            <person name="Ma X."/>
            <person name="Jiao Y."/>
            <person name="Wang B."/>
            <person name="Wei X."/>
            <person name="Stein J.C."/>
            <person name="Glaubitz J.C."/>
            <person name="Lu F."/>
            <person name="Yu G."/>
            <person name="Liang C."/>
            <person name="Fengler K."/>
            <person name="Li B."/>
            <person name="Rafalski A."/>
            <person name="Schnable P.S."/>
            <person name="Ware D.H."/>
            <person name="Buckler E.S."/>
            <person name="Lai J."/>
        </authorList>
    </citation>
    <scope>NUCLEOTIDE SEQUENCE [LARGE SCALE GENOMIC DNA]</scope>
    <source>
        <tissue evidence="3">Seedling</tissue>
    </source>
</reference>
<comment type="caution">
    <text evidence="3">The sequence shown here is derived from an EMBL/GenBank/DDBJ whole genome shotgun (WGS) entry which is preliminary data.</text>
</comment>
<accession>A0A3L6FKV6</accession>
<name>A0A3L6FKV6_MAIZE</name>
<dbReference type="PROSITE" id="PS50110">
    <property type="entry name" value="RESPONSE_REGULATORY"/>
    <property type="match status" value="1"/>
</dbReference>
<dbReference type="SMART" id="SM00448">
    <property type="entry name" value="REC"/>
    <property type="match status" value="1"/>
</dbReference>
<dbReference type="SUPFAM" id="SSF52172">
    <property type="entry name" value="CheY-like"/>
    <property type="match status" value="1"/>
</dbReference>
<dbReference type="PANTHER" id="PTHR43874">
    <property type="entry name" value="TWO-COMPONENT RESPONSE REGULATOR"/>
    <property type="match status" value="1"/>
</dbReference>
<evidence type="ECO:0000256" key="1">
    <source>
        <dbReference type="ARBA" id="ARBA00023012"/>
    </source>
</evidence>
<gene>
    <name evidence="3" type="ORF">Zm00014a_020738</name>
</gene>
<dbReference type="GO" id="GO:0009736">
    <property type="term" value="P:cytokinin-activated signaling pathway"/>
    <property type="evidence" value="ECO:0007669"/>
    <property type="project" value="InterPro"/>
</dbReference>
<keyword evidence="1" id="KW-0902">Two-component regulatory system</keyword>
<dbReference type="AlphaFoldDB" id="A0A3L6FKV6"/>
<sequence>MTVPDAESRFHVLAVDDSLVDRKLIEMLLKTSSYQVTTVDSGSKALELLGLRDASSPSPSSPDHQSEISSLLAQIAVSGMMQGSSSLKDIPVVIMSSENVPARISRCLQDGAEEFFLKPVKLADMKKLKSHLLKRKQPKEAQAQQGQAVELEPEQQLDPRAQPAHDAEETAAEPPPAASNGTADGGNKRKAAAMEEEGMLAVMTVAAPESSTKPRLSTTSNSLAVET</sequence>
<dbReference type="InterPro" id="IPR011006">
    <property type="entry name" value="CheY-like_superfamily"/>
</dbReference>
<dbReference type="ExpressionAtlas" id="A0A3L6FKV6">
    <property type="expression patterns" value="baseline and differential"/>
</dbReference>
<protein>
    <submittedName>
        <fullName evidence="3">Two-component response regulator ORR4</fullName>
    </submittedName>
</protein>
<dbReference type="Gene3D" id="3.40.50.2300">
    <property type="match status" value="2"/>
</dbReference>
<dbReference type="Proteomes" id="UP000251960">
    <property type="component" value="Chromosome 3"/>
</dbReference>
<dbReference type="PANTHER" id="PTHR43874:SF106">
    <property type="entry name" value="TWO-COMPONENT RESPONSE REGULATOR ORR4"/>
    <property type="match status" value="1"/>
</dbReference>